<evidence type="ECO:0000313" key="2">
    <source>
        <dbReference type="Proteomes" id="UP000000361"/>
    </source>
</evidence>
<gene>
    <name evidence="1" type="ordered locus">Pden_3734</name>
</gene>
<proteinExistence type="predicted"/>
<sequence>MADRDHVYVCESCGLPLYEGDKAQFSGEVTFCPEHAALLSEIIAIMEDDIALSEDEAYWPEWFSSLEDAQQHVASLRAQLEREGDHKPLSEV</sequence>
<evidence type="ECO:0000313" key="1">
    <source>
        <dbReference type="EMBL" id="ABL71801.1"/>
    </source>
</evidence>
<dbReference type="RefSeq" id="WP_011749970.1">
    <property type="nucleotide sequence ID" value="NC_008687.1"/>
</dbReference>
<accession>A1B8F7</accession>
<protein>
    <submittedName>
        <fullName evidence="1">Uncharacterized protein</fullName>
    </submittedName>
</protein>
<dbReference type="EMBL" id="CP000490">
    <property type="protein sequence ID" value="ABL71801.1"/>
    <property type="molecule type" value="Genomic_DNA"/>
</dbReference>
<name>A1B8F7_PARDP</name>
<dbReference type="STRING" id="318586.Pden_3734"/>
<reference evidence="2" key="1">
    <citation type="submission" date="2006-12" db="EMBL/GenBank/DDBJ databases">
        <title>Complete sequence of chromosome 2 of Paracoccus denitrificans PD1222.</title>
        <authorList>
            <person name="Copeland A."/>
            <person name="Lucas S."/>
            <person name="Lapidus A."/>
            <person name="Barry K."/>
            <person name="Detter J.C."/>
            <person name="Glavina del Rio T."/>
            <person name="Hammon N."/>
            <person name="Israni S."/>
            <person name="Dalin E."/>
            <person name="Tice H."/>
            <person name="Pitluck S."/>
            <person name="Munk A.C."/>
            <person name="Brettin T."/>
            <person name="Bruce D."/>
            <person name="Han C."/>
            <person name="Tapia R."/>
            <person name="Gilna P."/>
            <person name="Schmutz J."/>
            <person name="Larimer F."/>
            <person name="Land M."/>
            <person name="Hauser L."/>
            <person name="Kyrpides N."/>
            <person name="Lykidis A."/>
            <person name="Spiro S."/>
            <person name="Richardson D.J."/>
            <person name="Moir J.W.B."/>
            <person name="Ferguson S.J."/>
            <person name="van Spanning R.J.M."/>
            <person name="Richardson P."/>
        </authorList>
    </citation>
    <scope>NUCLEOTIDE SEQUENCE [LARGE SCALE GENOMIC DNA]</scope>
    <source>
        <strain evidence="2">Pd 1222</strain>
    </source>
</reference>
<dbReference type="OrthoDB" id="7778758at2"/>
<keyword evidence="2" id="KW-1185">Reference proteome</keyword>
<dbReference type="GeneID" id="93453391"/>
<organism evidence="1 2">
    <name type="scientific">Paracoccus denitrificans (strain Pd 1222)</name>
    <dbReference type="NCBI Taxonomy" id="318586"/>
    <lineage>
        <taxon>Bacteria</taxon>
        <taxon>Pseudomonadati</taxon>
        <taxon>Pseudomonadota</taxon>
        <taxon>Alphaproteobacteria</taxon>
        <taxon>Rhodobacterales</taxon>
        <taxon>Paracoccaceae</taxon>
        <taxon>Paracoccus</taxon>
    </lineage>
</organism>
<dbReference type="EnsemblBacteria" id="ABL71801">
    <property type="protein sequence ID" value="ABL71801"/>
    <property type="gene ID" value="Pden_3734"/>
</dbReference>
<dbReference type="Proteomes" id="UP000000361">
    <property type="component" value="Chromosome 2"/>
</dbReference>
<dbReference type="AlphaFoldDB" id="A1B8F7"/>
<dbReference type="KEGG" id="pde:Pden_3734"/>
<dbReference type="HOGENOM" id="CLU_2410579_0_0_5"/>